<dbReference type="GO" id="GO:0007266">
    <property type="term" value="P:Rho protein signal transduction"/>
    <property type="evidence" value="ECO:0007669"/>
    <property type="project" value="TreeGrafter"/>
</dbReference>
<dbReference type="SUPFAM" id="SSF47986">
    <property type="entry name" value="DEATH domain"/>
    <property type="match status" value="1"/>
</dbReference>
<dbReference type="SMART" id="SM00208">
    <property type="entry name" value="TNFR"/>
    <property type="match status" value="1"/>
</dbReference>
<dbReference type="EMBL" id="LSMT01000294">
    <property type="protein sequence ID" value="PFX21033.1"/>
    <property type="molecule type" value="Genomic_DNA"/>
</dbReference>
<dbReference type="GO" id="GO:0048406">
    <property type="term" value="F:nerve growth factor binding"/>
    <property type="evidence" value="ECO:0007669"/>
    <property type="project" value="TreeGrafter"/>
</dbReference>
<keyword evidence="12" id="KW-1185">Reference proteome</keyword>
<feature type="region of interest" description="Disordered" evidence="7">
    <location>
        <begin position="269"/>
        <end position="324"/>
    </location>
</feature>
<comment type="caution">
    <text evidence="6">Lacks conserved residue(s) required for the propagation of feature annotation.</text>
</comment>
<dbReference type="InterPro" id="IPR001368">
    <property type="entry name" value="TNFR/NGFR_Cys_rich_reg"/>
</dbReference>
<feature type="region of interest" description="Disordered" evidence="7">
    <location>
        <begin position="203"/>
        <end position="252"/>
    </location>
</feature>
<dbReference type="PANTHER" id="PTHR46605">
    <property type="entry name" value="TUMOR NECROSIS FACTOR RECEPTOR"/>
    <property type="match status" value="1"/>
</dbReference>
<feature type="repeat" description="TNFR-Cys" evidence="6">
    <location>
        <begin position="101"/>
        <end position="145"/>
    </location>
</feature>
<dbReference type="GO" id="GO:0005035">
    <property type="term" value="F:death receptor activity"/>
    <property type="evidence" value="ECO:0007669"/>
    <property type="project" value="TreeGrafter"/>
</dbReference>
<evidence type="ECO:0000256" key="2">
    <source>
        <dbReference type="ARBA" id="ARBA00022729"/>
    </source>
</evidence>
<evidence type="ECO:0000256" key="4">
    <source>
        <dbReference type="ARBA" id="ARBA00023157"/>
    </source>
</evidence>
<dbReference type="InterPro" id="IPR011029">
    <property type="entry name" value="DEATH-like_dom_sf"/>
</dbReference>
<feature type="domain" description="Death" evidence="9">
    <location>
        <begin position="356"/>
        <end position="419"/>
    </location>
</feature>
<dbReference type="PROSITE" id="PS00652">
    <property type="entry name" value="TNFR_NGFR_1"/>
    <property type="match status" value="2"/>
</dbReference>
<dbReference type="OrthoDB" id="9864383at2759"/>
<evidence type="ECO:0008006" key="13">
    <source>
        <dbReference type="Google" id="ProtNLM"/>
    </source>
</evidence>
<evidence type="ECO:0000256" key="8">
    <source>
        <dbReference type="SAM" id="Phobius"/>
    </source>
</evidence>
<evidence type="ECO:0000313" key="11">
    <source>
        <dbReference type="EMBL" id="PFX21033.1"/>
    </source>
</evidence>
<keyword evidence="3" id="KW-0677">Repeat</keyword>
<keyword evidence="8" id="KW-0812">Transmembrane</keyword>
<keyword evidence="5" id="KW-0325">Glycoprotein</keyword>
<accession>A0A2B4RW69</accession>
<proteinExistence type="predicted"/>
<evidence type="ECO:0000256" key="3">
    <source>
        <dbReference type="ARBA" id="ARBA00022737"/>
    </source>
</evidence>
<organism evidence="11 12">
    <name type="scientific">Stylophora pistillata</name>
    <name type="common">Smooth cauliflower coral</name>
    <dbReference type="NCBI Taxonomy" id="50429"/>
    <lineage>
        <taxon>Eukaryota</taxon>
        <taxon>Metazoa</taxon>
        <taxon>Cnidaria</taxon>
        <taxon>Anthozoa</taxon>
        <taxon>Hexacorallia</taxon>
        <taxon>Scleractinia</taxon>
        <taxon>Astrocoeniina</taxon>
        <taxon>Pocilloporidae</taxon>
        <taxon>Stylophora</taxon>
    </lineage>
</organism>
<dbReference type="GO" id="GO:0015026">
    <property type="term" value="F:coreceptor activity"/>
    <property type="evidence" value="ECO:0007669"/>
    <property type="project" value="TreeGrafter"/>
</dbReference>
<feature type="domain" description="TNFR-Cys" evidence="10">
    <location>
        <begin position="59"/>
        <end position="98"/>
    </location>
</feature>
<gene>
    <name evidence="11" type="ORF">AWC38_SpisGene14493</name>
</gene>
<evidence type="ECO:0000256" key="5">
    <source>
        <dbReference type="ARBA" id="ARBA00023180"/>
    </source>
</evidence>
<dbReference type="InterPro" id="IPR052302">
    <property type="entry name" value="Neurotrophin_rcpt-DD"/>
</dbReference>
<feature type="disulfide bond" evidence="6">
    <location>
        <begin position="102"/>
        <end position="117"/>
    </location>
</feature>
<evidence type="ECO:0000259" key="9">
    <source>
        <dbReference type="PROSITE" id="PS50017"/>
    </source>
</evidence>
<feature type="compositionally biased region" description="Polar residues" evidence="7">
    <location>
        <begin position="269"/>
        <end position="279"/>
    </location>
</feature>
<dbReference type="AlphaFoldDB" id="A0A2B4RW69"/>
<dbReference type="Gene3D" id="1.10.533.10">
    <property type="entry name" value="Death Domain, Fas"/>
    <property type="match status" value="1"/>
</dbReference>
<feature type="repeat" description="TNFR-Cys" evidence="6">
    <location>
        <begin position="59"/>
        <end position="98"/>
    </location>
</feature>
<keyword evidence="2" id="KW-0732">Signal</keyword>
<dbReference type="Gene3D" id="2.10.50.10">
    <property type="entry name" value="Tumor Necrosis Factor Receptor, subunit A, domain 2"/>
    <property type="match status" value="2"/>
</dbReference>
<comment type="caution">
    <text evidence="11">The sequence shown here is derived from an EMBL/GenBank/DDBJ whole genome shotgun (WGS) entry which is preliminary data.</text>
</comment>
<keyword evidence="4 6" id="KW-1015">Disulfide bond</keyword>
<feature type="compositionally biased region" description="Low complexity" evidence="7">
    <location>
        <begin position="242"/>
        <end position="252"/>
    </location>
</feature>
<dbReference type="PANTHER" id="PTHR46605:SF2">
    <property type="entry name" value="TNFR-CYS DOMAIN-CONTAINING PROTEIN"/>
    <property type="match status" value="1"/>
</dbReference>
<name>A0A2B4RW69_STYPI</name>
<feature type="transmembrane region" description="Helical" evidence="8">
    <location>
        <begin position="175"/>
        <end position="197"/>
    </location>
</feature>
<reference evidence="12" key="1">
    <citation type="journal article" date="2017" name="bioRxiv">
        <title>Comparative analysis of the genomes of Stylophora pistillata and Acropora digitifera provides evidence for extensive differences between species of corals.</title>
        <authorList>
            <person name="Voolstra C.R."/>
            <person name="Li Y."/>
            <person name="Liew Y.J."/>
            <person name="Baumgarten S."/>
            <person name="Zoccola D."/>
            <person name="Flot J.-F."/>
            <person name="Tambutte S."/>
            <person name="Allemand D."/>
            <person name="Aranda M."/>
        </authorList>
    </citation>
    <scope>NUCLEOTIDE SEQUENCE [LARGE SCALE GENOMIC DNA]</scope>
</reference>
<evidence type="ECO:0000256" key="1">
    <source>
        <dbReference type="ARBA" id="ARBA00022703"/>
    </source>
</evidence>
<feature type="disulfide bond" evidence="6">
    <location>
        <begin position="80"/>
        <end position="98"/>
    </location>
</feature>
<dbReference type="GO" id="GO:0006915">
    <property type="term" value="P:apoptotic process"/>
    <property type="evidence" value="ECO:0007669"/>
    <property type="project" value="UniProtKB-KW"/>
</dbReference>
<dbReference type="InterPro" id="IPR000488">
    <property type="entry name" value="Death_dom"/>
</dbReference>
<evidence type="ECO:0000256" key="7">
    <source>
        <dbReference type="SAM" id="MobiDB-lite"/>
    </source>
</evidence>
<dbReference type="GO" id="GO:0009986">
    <property type="term" value="C:cell surface"/>
    <property type="evidence" value="ECO:0007669"/>
    <property type="project" value="TreeGrafter"/>
</dbReference>
<feature type="domain" description="TNFR-Cys" evidence="10">
    <location>
        <begin position="10"/>
        <end position="57"/>
    </location>
</feature>
<feature type="disulfide bond" evidence="6">
    <location>
        <begin position="31"/>
        <end position="44"/>
    </location>
</feature>
<evidence type="ECO:0000256" key="6">
    <source>
        <dbReference type="PROSITE-ProRule" id="PRU00206"/>
    </source>
</evidence>
<dbReference type="PROSITE" id="PS50050">
    <property type="entry name" value="TNFR_NGFR_2"/>
    <property type="match status" value="3"/>
</dbReference>
<evidence type="ECO:0000259" key="10">
    <source>
        <dbReference type="PROSITE" id="PS50050"/>
    </source>
</evidence>
<keyword evidence="1" id="KW-0053">Apoptosis</keyword>
<dbReference type="PROSITE" id="PS50017">
    <property type="entry name" value="DEATH_DOMAIN"/>
    <property type="match status" value="1"/>
</dbReference>
<feature type="disulfide bond" evidence="6">
    <location>
        <begin position="77"/>
        <end position="90"/>
    </location>
</feature>
<dbReference type="Pfam" id="PF00531">
    <property type="entry name" value="Death"/>
    <property type="match status" value="1"/>
</dbReference>
<feature type="compositionally biased region" description="Polar residues" evidence="7">
    <location>
        <begin position="203"/>
        <end position="224"/>
    </location>
</feature>
<sequence>MGDFCGSNEICKEREYTVNSADGNFERCQPCGVCSEGWGLQPKCGSVVISPVKDTYCQRCHKGTYSDSYDSSPCYVCQQCAKHEIITASCTSDANTKCNGTCEHGYYYNAKDGSHACHECSYCCSDGKNEIQAECVRHGLDKRHCSQRTDVNCGPTIKTSISSNTGGLGKFKPIFILYIVIDVLVGVIILLVAVLCWRKRRNNGQNNLPGDTNTSTQQGNQHETQPMIHISGGADPQHGNESGNNNQLAQSASSGAALCPDFSRLNPGYASSNAGTSHGTPKGTPHVSPKGTPHVSPKGTPHVSPKGTPHVSPKGTLDLSRQQDGSELKTLTELKHNTQNRLDILLENSCRAVDGWREIAHRNGMDDDSVKTLETKHDPGKRVMEFLRAYKPELTVCSFCKMLKEIKRLDIVKVLEDELVSDLKK</sequence>
<protein>
    <recommendedName>
        <fullName evidence="13">Tumor necrosis factor receptor superfamily member 16</fullName>
    </recommendedName>
</protein>
<feature type="repeat" description="TNFR-Cys" evidence="6">
    <location>
        <begin position="10"/>
        <end position="57"/>
    </location>
</feature>
<evidence type="ECO:0000313" key="12">
    <source>
        <dbReference type="Proteomes" id="UP000225706"/>
    </source>
</evidence>
<dbReference type="GO" id="GO:0005886">
    <property type="term" value="C:plasma membrane"/>
    <property type="evidence" value="ECO:0007669"/>
    <property type="project" value="TreeGrafter"/>
</dbReference>
<keyword evidence="8" id="KW-0472">Membrane</keyword>
<keyword evidence="8" id="KW-1133">Transmembrane helix</keyword>
<dbReference type="Proteomes" id="UP000225706">
    <property type="component" value="Unassembled WGS sequence"/>
</dbReference>
<feature type="domain" description="TNFR-Cys" evidence="10">
    <location>
        <begin position="101"/>
        <end position="145"/>
    </location>
</feature>